<name>A0A6M3JC67_9ZZZZ</name>
<reference evidence="1" key="1">
    <citation type="submission" date="2020-03" db="EMBL/GenBank/DDBJ databases">
        <title>The deep terrestrial virosphere.</title>
        <authorList>
            <person name="Holmfeldt K."/>
            <person name="Nilsson E."/>
            <person name="Simone D."/>
            <person name="Lopez-Fernandez M."/>
            <person name="Wu X."/>
            <person name="de Brujin I."/>
            <person name="Lundin D."/>
            <person name="Andersson A."/>
            <person name="Bertilsson S."/>
            <person name="Dopson M."/>
        </authorList>
    </citation>
    <scope>NUCLEOTIDE SEQUENCE</scope>
    <source>
        <strain evidence="2">MM415A00290</strain>
        <strain evidence="1">MM415B00199</strain>
    </source>
</reference>
<dbReference type="EMBL" id="MT142509">
    <property type="protein sequence ID" value="QJA83356.1"/>
    <property type="molecule type" value="Genomic_DNA"/>
</dbReference>
<organism evidence="1">
    <name type="scientific">viral metagenome</name>
    <dbReference type="NCBI Taxonomy" id="1070528"/>
    <lineage>
        <taxon>unclassified sequences</taxon>
        <taxon>metagenomes</taxon>
        <taxon>organismal metagenomes</taxon>
    </lineage>
</organism>
<dbReference type="AlphaFoldDB" id="A0A6M3JC67"/>
<proteinExistence type="predicted"/>
<protein>
    <submittedName>
        <fullName evidence="1">Uncharacterized protein</fullName>
    </submittedName>
</protein>
<accession>A0A6M3JC67</accession>
<dbReference type="EMBL" id="MT141573">
    <property type="protein sequence ID" value="QJA67554.1"/>
    <property type="molecule type" value="Genomic_DNA"/>
</dbReference>
<gene>
    <name evidence="2" type="ORF">MM415A00290_0008</name>
    <name evidence="1" type="ORF">MM415B00199_0009</name>
</gene>
<evidence type="ECO:0000313" key="1">
    <source>
        <dbReference type="EMBL" id="QJA67554.1"/>
    </source>
</evidence>
<sequence>MHETRNERIASLEAKLSRLTALINDDVRAEKVVIKYDDYHDHWKRRKAIDDYRADLLKEVEG</sequence>
<evidence type="ECO:0000313" key="2">
    <source>
        <dbReference type="EMBL" id="QJA83356.1"/>
    </source>
</evidence>